<keyword evidence="2" id="KW-0812">Transmembrane</keyword>
<keyword evidence="4" id="KW-1185">Reference proteome</keyword>
<feature type="region of interest" description="Disordered" evidence="1">
    <location>
        <begin position="205"/>
        <end position="237"/>
    </location>
</feature>
<organism evidence="3 4">
    <name type="scientific">Vreelandella gomseomensis</name>
    <dbReference type="NCBI Taxonomy" id="370766"/>
    <lineage>
        <taxon>Bacteria</taxon>
        <taxon>Pseudomonadati</taxon>
        <taxon>Pseudomonadota</taxon>
        <taxon>Gammaproteobacteria</taxon>
        <taxon>Oceanospirillales</taxon>
        <taxon>Halomonadaceae</taxon>
        <taxon>Vreelandella</taxon>
    </lineage>
</organism>
<gene>
    <name evidence="3" type="ORF">QC815_10885</name>
</gene>
<reference evidence="3 4" key="1">
    <citation type="submission" date="2023-04" db="EMBL/GenBank/DDBJ databases">
        <title>A long-awaited taxogenomic arrangement of the family Halomonadaceae.</title>
        <authorList>
            <person name="De La Haba R."/>
            <person name="Chuvochina M."/>
            <person name="Wittouck S."/>
            <person name="Arahal D.R."/>
            <person name="Sanchez-Porro C."/>
            <person name="Hugenholtz P."/>
            <person name="Ventosa A."/>
        </authorList>
    </citation>
    <scope>NUCLEOTIDE SEQUENCE [LARGE SCALE GENOMIC DNA]</scope>
    <source>
        <strain evidence="3 4">DSM 18042</strain>
    </source>
</reference>
<feature type="compositionally biased region" description="Polar residues" evidence="1">
    <location>
        <begin position="205"/>
        <end position="223"/>
    </location>
</feature>
<dbReference type="EMBL" id="JARWAI010000007">
    <property type="protein sequence ID" value="MDR5875427.1"/>
    <property type="molecule type" value="Genomic_DNA"/>
</dbReference>
<proteinExistence type="predicted"/>
<comment type="caution">
    <text evidence="3">The sequence shown here is derived from an EMBL/GenBank/DDBJ whole genome shotgun (WGS) entry which is preliminary data.</text>
</comment>
<dbReference type="NCBIfam" id="TIGR02532">
    <property type="entry name" value="IV_pilin_GFxxxE"/>
    <property type="match status" value="1"/>
</dbReference>
<protein>
    <submittedName>
        <fullName evidence="3">Prepilin-type N-terminal cleavage/methylation domain-containing protein</fullName>
    </submittedName>
</protein>
<evidence type="ECO:0000313" key="4">
    <source>
        <dbReference type="Proteomes" id="UP001269267"/>
    </source>
</evidence>
<dbReference type="PROSITE" id="PS00409">
    <property type="entry name" value="PROKAR_NTER_METHYL"/>
    <property type="match status" value="1"/>
</dbReference>
<dbReference type="InterPro" id="IPR012902">
    <property type="entry name" value="N_methyl_site"/>
</dbReference>
<sequence>MKTHIAPGPPNNSGFTLVEMAIVLAVIGLILGAVMIGKDVQRNAEYTKIKQKFIDQWAVAYNAYYQRMGVPIGDSQTEPQLMVNGQVYIDDNNNDPSGGDMADASVDELCDADSDGLRDYMLRAGIEMPPGRAEGAEDRYVYLDTNGNPQEIQVCFKWNPPETVSGSGNVMVIKGLTPDLARYLDQAVDGKADALEGAFREADVTANNSTGTPGSEWGSNNTYDVDDASATATGAGETLDEDQVAIMTAHYKMNQ</sequence>
<dbReference type="RefSeq" id="WP_230447159.1">
    <property type="nucleotide sequence ID" value="NZ_JARWAI010000007.1"/>
</dbReference>
<name>A0ABU1GDQ4_9GAMM</name>
<dbReference type="Proteomes" id="UP001269267">
    <property type="component" value="Unassembled WGS sequence"/>
</dbReference>
<evidence type="ECO:0000256" key="1">
    <source>
        <dbReference type="SAM" id="MobiDB-lite"/>
    </source>
</evidence>
<keyword evidence="2" id="KW-1133">Transmembrane helix</keyword>
<evidence type="ECO:0000256" key="2">
    <source>
        <dbReference type="SAM" id="Phobius"/>
    </source>
</evidence>
<feature type="transmembrane region" description="Helical" evidence="2">
    <location>
        <begin position="15"/>
        <end position="36"/>
    </location>
</feature>
<accession>A0ABU1GDQ4</accession>
<dbReference type="SUPFAM" id="SSF54523">
    <property type="entry name" value="Pili subunits"/>
    <property type="match status" value="1"/>
</dbReference>
<evidence type="ECO:0000313" key="3">
    <source>
        <dbReference type="EMBL" id="MDR5875427.1"/>
    </source>
</evidence>
<dbReference type="InterPro" id="IPR045584">
    <property type="entry name" value="Pilin-like"/>
</dbReference>
<dbReference type="Pfam" id="PF07963">
    <property type="entry name" value="N_methyl"/>
    <property type="match status" value="1"/>
</dbReference>
<keyword evidence="2" id="KW-0472">Membrane</keyword>